<protein>
    <recommendedName>
        <fullName evidence="3">glucan endo-1,3-beta-D-glucosidase</fullName>
        <ecNumber evidence="3">3.2.1.39</ecNumber>
    </recommendedName>
    <alternativeName>
        <fullName evidence="14">Endo-1,3-beta-glucanase btgC</fullName>
    </alternativeName>
    <alternativeName>
        <fullName evidence="13">Laminarinase btgC</fullName>
    </alternativeName>
</protein>
<dbReference type="GO" id="GO:0009986">
    <property type="term" value="C:cell surface"/>
    <property type="evidence" value="ECO:0007669"/>
    <property type="project" value="TreeGrafter"/>
</dbReference>
<keyword evidence="11" id="KW-0624">Polysaccharide degradation</keyword>
<reference evidence="18 19" key="1">
    <citation type="journal article" date="2018" name="Genome Biol. Evol.">
        <title>Multiple Roots of Fruiting Body Formation in Amoebozoa.</title>
        <authorList>
            <person name="Hillmann F."/>
            <person name="Forbes G."/>
            <person name="Novohradska S."/>
            <person name="Ferling I."/>
            <person name="Riege K."/>
            <person name="Groth M."/>
            <person name="Westermann M."/>
            <person name="Marz M."/>
            <person name="Spaller T."/>
            <person name="Winckler T."/>
            <person name="Schaap P."/>
            <person name="Glockner G."/>
        </authorList>
    </citation>
    <scope>NUCLEOTIDE SEQUENCE [LARGE SCALE GENOMIC DNA]</scope>
    <source>
        <strain evidence="18 19">Jena</strain>
    </source>
</reference>
<dbReference type="Gene3D" id="1.20.58.1040">
    <property type="match status" value="2"/>
</dbReference>
<proteinExistence type="predicted"/>
<evidence type="ECO:0000256" key="2">
    <source>
        <dbReference type="ARBA" id="ARBA00004236"/>
    </source>
</evidence>
<dbReference type="SUPFAM" id="SSF51445">
    <property type="entry name" value="(Trans)glycosidases"/>
    <property type="match status" value="1"/>
</dbReference>
<dbReference type="GO" id="GO:0042973">
    <property type="term" value="F:glucan endo-1,3-beta-D-glucosidase activity"/>
    <property type="evidence" value="ECO:0007669"/>
    <property type="project" value="UniProtKB-EC"/>
</dbReference>
<keyword evidence="8" id="KW-0325">Glycoprotein</keyword>
<evidence type="ECO:0000313" key="18">
    <source>
        <dbReference type="EMBL" id="PRP86213.1"/>
    </source>
</evidence>
<dbReference type="PANTHER" id="PTHR16631">
    <property type="entry name" value="GLUCAN 1,3-BETA-GLUCOSIDASE"/>
    <property type="match status" value="1"/>
</dbReference>
<gene>
    <name evidence="18" type="ORF">PROFUN_05729</name>
</gene>
<keyword evidence="16" id="KW-0812">Transmembrane</keyword>
<evidence type="ECO:0000256" key="9">
    <source>
        <dbReference type="ARBA" id="ARBA00023277"/>
    </source>
</evidence>
<evidence type="ECO:0000256" key="15">
    <source>
        <dbReference type="SAM" id="MobiDB-lite"/>
    </source>
</evidence>
<evidence type="ECO:0000313" key="19">
    <source>
        <dbReference type="Proteomes" id="UP000241769"/>
    </source>
</evidence>
<feature type="domain" description="X8" evidence="17">
    <location>
        <begin position="522"/>
        <end position="612"/>
    </location>
</feature>
<dbReference type="EC" id="3.2.1.39" evidence="3"/>
<dbReference type="GO" id="GO:0005886">
    <property type="term" value="C:plasma membrane"/>
    <property type="evidence" value="ECO:0007669"/>
    <property type="project" value="UniProtKB-SubCell"/>
</dbReference>
<feature type="domain" description="X8" evidence="17">
    <location>
        <begin position="436"/>
        <end position="517"/>
    </location>
</feature>
<keyword evidence="16" id="KW-1133">Transmembrane helix</keyword>
<keyword evidence="19" id="KW-1185">Reference proteome</keyword>
<comment type="caution">
    <text evidence="18">The sequence shown here is derived from an EMBL/GenBank/DDBJ whole genome shotgun (WGS) entry which is preliminary data.</text>
</comment>
<dbReference type="InterPro" id="IPR017853">
    <property type="entry name" value="GH"/>
</dbReference>
<evidence type="ECO:0000256" key="12">
    <source>
        <dbReference type="ARBA" id="ARBA00037649"/>
    </source>
</evidence>
<evidence type="ECO:0000256" key="1">
    <source>
        <dbReference type="ARBA" id="ARBA00000382"/>
    </source>
</evidence>
<keyword evidence="6" id="KW-0378">Hydrolase</keyword>
<evidence type="ECO:0000256" key="16">
    <source>
        <dbReference type="SAM" id="Phobius"/>
    </source>
</evidence>
<dbReference type="PANTHER" id="PTHR16631:SF17">
    <property type="entry name" value="GLUCAN ENDO-1,3-BETA-GLUCOSIDASE BTGC"/>
    <property type="match status" value="1"/>
</dbReference>
<dbReference type="STRING" id="1890364.A0A2P6NQH7"/>
<accession>A0A2P6NQH7</accession>
<name>A0A2P6NQH7_9EUKA</name>
<keyword evidence="10" id="KW-0961">Cell wall biogenesis/degradation</keyword>
<dbReference type="SMART" id="SM00768">
    <property type="entry name" value="X8"/>
    <property type="match status" value="2"/>
</dbReference>
<keyword evidence="7 16" id="KW-0472">Membrane</keyword>
<dbReference type="EMBL" id="MDYQ01000034">
    <property type="protein sequence ID" value="PRP86213.1"/>
    <property type="molecule type" value="Genomic_DNA"/>
</dbReference>
<organism evidence="18 19">
    <name type="scientific">Planoprotostelium fungivorum</name>
    <dbReference type="NCBI Taxonomy" id="1890364"/>
    <lineage>
        <taxon>Eukaryota</taxon>
        <taxon>Amoebozoa</taxon>
        <taxon>Evosea</taxon>
        <taxon>Variosea</taxon>
        <taxon>Cavosteliida</taxon>
        <taxon>Cavosteliaceae</taxon>
        <taxon>Planoprotostelium</taxon>
    </lineage>
</organism>
<feature type="transmembrane region" description="Helical" evidence="16">
    <location>
        <begin position="100"/>
        <end position="120"/>
    </location>
</feature>
<comment type="catalytic activity">
    <reaction evidence="1">
        <text>Hydrolysis of (1-&gt;3)-beta-D-glucosidic linkages in (1-&gt;3)-beta-D-glucans.</text>
        <dbReference type="EC" id="3.2.1.39"/>
    </reaction>
</comment>
<sequence>MGHECITSSLVLESANTERNQEVAATSGLRVVNCGWNDTKPVEPSLFSCRNVLCRFRYNDIVSELTPPPRANSALTLEQVVPHTLIITPCTSTTTTMQRIFYSVFFTFVTLTVVSGQIYGIDYTASRDNPARCATYDEVYNDLLILRNHTSQVRLYNVHECNQGNFTLRAAKALGMKVFLGIQNDPLDVVYWSLYIIQWVDDNYGVADIITGLTVGCESLLRKDLTVETVVQRISLVKNWTISMGYTFPVGTAEYTTAVVNYAKQLGPVCDIILFNIFPIYEGTLIRSATDTSSADHIVQRVKTVQAQYPNTTVMIGETGWSSYNSQSARNGTITLDWYLKQMSCRCFKENIPLFWFEAFDQPSMTDPREANWGIYTNSRQPKFNLTSWDCTNKGYPYLPPTSTYYNAPVSTSAPVVTCHNMYDTLQCRIYNEDPSQVNSTTVGNILNYLCNQNEAYCSQLATGAAYSRCSATQRASWAMDQFWRENHNVQGETACQFDGLGQIVYDNLDDTYACHSMYASLSCRTPSEDPSQSNVTLAGDTLQWICSNFPQNCAGIAPGGQYAGCNVVERLSYAMDRFYSENGPRQGDSACYFDGQGLIIERVPLDTITVAVSNSPAISSLTNVPMSSETSLTSSHLAASSSRTSSSPPRSEASSSSPSRETSEESGTTAAATSVKVNDPQNLGAQGSASYSLPCTILFLFTVLSLVL</sequence>
<dbReference type="GO" id="GO:0071555">
    <property type="term" value="P:cell wall organization"/>
    <property type="evidence" value="ECO:0007669"/>
    <property type="project" value="UniProtKB-KW"/>
</dbReference>
<evidence type="ECO:0000256" key="3">
    <source>
        <dbReference type="ARBA" id="ARBA00012780"/>
    </source>
</evidence>
<evidence type="ECO:0000259" key="17">
    <source>
        <dbReference type="SMART" id="SM00768"/>
    </source>
</evidence>
<evidence type="ECO:0000256" key="13">
    <source>
        <dbReference type="ARBA" id="ARBA00042373"/>
    </source>
</evidence>
<keyword evidence="9" id="KW-0119">Carbohydrate metabolism</keyword>
<comment type="function">
    <text evidence="12">Glucanases play a role in cell expansion during growth, in cell-cell fusion during mating, and in spore release during sporulation. This enzyme may be involved in beta-glucan degradation. Active on laminarin and lichenan.</text>
</comment>
<evidence type="ECO:0000256" key="4">
    <source>
        <dbReference type="ARBA" id="ARBA00022475"/>
    </source>
</evidence>
<evidence type="ECO:0000256" key="6">
    <source>
        <dbReference type="ARBA" id="ARBA00022801"/>
    </source>
</evidence>
<dbReference type="InterPro" id="IPR012946">
    <property type="entry name" value="X8"/>
</dbReference>
<evidence type="ECO:0000256" key="5">
    <source>
        <dbReference type="ARBA" id="ARBA00022729"/>
    </source>
</evidence>
<feature type="region of interest" description="Disordered" evidence="15">
    <location>
        <begin position="633"/>
        <end position="676"/>
    </location>
</feature>
<dbReference type="GO" id="GO:0005576">
    <property type="term" value="C:extracellular region"/>
    <property type="evidence" value="ECO:0007669"/>
    <property type="project" value="TreeGrafter"/>
</dbReference>
<comment type="subcellular location">
    <subcellularLocation>
        <location evidence="2">Cell membrane</location>
    </subcellularLocation>
</comment>
<dbReference type="GO" id="GO:0000272">
    <property type="term" value="P:polysaccharide catabolic process"/>
    <property type="evidence" value="ECO:0007669"/>
    <property type="project" value="UniProtKB-KW"/>
</dbReference>
<evidence type="ECO:0000256" key="7">
    <source>
        <dbReference type="ARBA" id="ARBA00023136"/>
    </source>
</evidence>
<dbReference type="InterPro" id="IPR050732">
    <property type="entry name" value="Beta-glucan_modifiers"/>
</dbReference>
<dbReference type="OrthoDB" id="77201at2759"/>
<dbReference type="InParanoid" id="A0A2P6NQH7"/>
<keyword evidence="4" id="KW-1003">Cell membrane</keyword>
<feature type="compositionally biased region" description="Low complexity" evidence="15">
    <location>
        <begin position="633"/>
        <end position="675"/>
    </location>
</feature>
<evidence type="ECO:0000256" key="11">
    <source>
        <dbReference type="ARBA" id="ARBA00023326"/>
    </source>
</evidence>
<evidence type="ECO:0000256" key="10">
    <source>
        <dbReference type="ARBA" id="ARBA00023316"/>
    </source>
</evidence>
<dbReference type="Pfam" id="PF07983">
    <property type="entry name" value="X8"/>
    <property type="match status" value="2"/>
</dbReference>
<evidence type="ECO:0000256" key="8">
    <source>
        <dbReference type="ARBA" id="ARBA00023180"/>
    </source>
</evidence>
<evidence type="ECO:0000256" key="14">
    <source>
        <dbReference type="ARBA" id="ARBA00043078"/>
    </source>
</evidence>
<dbReference type="Proteomes" id="UP000241769">
    <property type="component" value="Unassembled WGS sequence"/>
</dbReference>
<keyword evidence="5" id="KW-0732">Signal</keyword>
<dbReference type="Gene3D" id="3.20.20.80">
    <property type="entry name" value="Glycosidases"/>
    <property type="match status" value="1"/>
</dbReference>
<dbReference type="AlphaFoldDB" id="A0A2P6NQH7"/>